<feature type="region of interest" description="Disordered" evidence="1">
    <location>
        <begin position="206"/>
        <end position="237"/>
    </location>
</feature>
<evidence type="ECO:0000313" key="2">
    <source>
        <dbReference type="EMBL" id="WUT45199.1"/>
    </source>
</evidence>
<accession>A0ABZ1WZF1</accession>
<evidence type="ECO:0000313" key="3">
    <source>
        <dbReference type="Proteomes" id="UP001432168"/>
    </source>
</evidence>
<feature type="compositionally biased region" description="Polar residues" evidence="1">
    <location>
        <begin position="218"/>
        <end position="229"/>
    </location>
</feature>
<dbReference type="Proteomes" id="UP001432168">
    <property type="component" value="Chromosome"/>
</dbReference>
<gene>
    <name evidence="2" type="ORF">OG929_24190</name>
</gene>
<protein>
    <submittedName>
        <fullName evidence="2">Uncharacterized protein</fullName>
    </submittedName>
</protein>
<proteinExistence type="predicted"/>
<name>A0ABZ1WZF1_9ACTN</name>
<keyword evidence="3" id="KW-1185">Reference proteome</keyword>
<dbReference type="EMBL" id="CP109011">
    <property type="protein sequence ID" value="WUT45199.1"/>
    <property type="molecule type" value="Genomic_DNA"/>
</dbReference>
<reference evidence="2" key="1">
    <citation type="submission" date="2022-10" db="EMBL/GenBank/DDBJ databases">
        <title>The complete genomes of actinobacterial strains from the NBC collection.</title>
        <authorList>
            <person name="Joergensen T.S."/>
            <person name="Alvarez Arevalo M."/>
            <person name="Sterndorff E.B."/>
            <person name="Faurdal D."/>
            <person name="Vuksanovic O."/>
            <person name="Mourched A.-S."/>
            <person name="Charusanti P."/>
            <person name="Shaw S."/>
            <person name="Blin K."/>
            <person name="Weber T."/>
        </authorList>
    </citation>
    <scope>NUCLEOTIDE SEQUENCE</scope>
    <source>
        <strain evidence="2">NBC_00686</strain>
    </source>
</reference>
<feature type="compositionally biased region" description="Basic and acidic residues" evidence="1">
    <location>
        <begin position="206"/>
        <end position="217"/>
    </location>
</feature>
<organism evidence="2 3">
    <name type="scientific">Streptomyces pseudovenezuelae</name>
    <dbReference type="NCBI Taxonomy" id="67350"/>
    <lineage>
        <taxon>Bacteria</taxon>
        <taxon>Bacillati</taxon>
        <taxon>Actinomycetota</taxon>
        <taxon>Actinomycetes</taxon>
        <taxon>Kitasatosporales</taxon>
        <taxon>Streptomycetaceae</taxon>
        <taxon>Streptomyces</taxon>
        <taxon>Streptomyces aurantiacus group</taxon>
    </lineage>
</organism>
<dbReference type="RefSeq" id="WP_329266090.1">
    <property type="nucleotide sequence ID" value="NZ_CP109011.1"/>
</dbReference>
<evidence type="ECO:0000256" key="1">
    <source>
        <dbReference type="SAM" id="MobiDB-lite"/>
    </source>
</evidence>
<sequence>MKAEHWSLLVSVLAFLAAAWAMKYARSQARSAEGQLEVARRVHREQNEPYVIVDIQLHEAGSLLLVLIIQNVGPTLARNVRIAVTPNLTSTQGGDVAEALAQVIARPIAMMPPGRRLVYFFDSAVQRFESDLPMLFEFTVHSEGPMGPVEELKYTVDLRVLGETLVGQRATKPLEDRLDKVSKGLNELTGYYHQANQQAIAATRSRRMEEVRQRREAGQQNHATGSADGSSEPVGNA</sequence>